<evidence type="ECO:0000313" key="4">
    <source>
        <dbReference type="EMBL" id="SJM38503.1"/>
    </source>
</evidence>
<dbReference type="InterPro" id="IPR051016">
    <property type="entry name" value="Diverse_Substrate_AcTransf"/>
</dbReference>
<evidence type="ECO:0000256" key="1">
    <source>
        <dbReference type="ARBA" id="ARBA00022679"/>
    </source>
</evidence>
<accession>A0A1R4EJ61</accession>
<dbReference type="Pfam" id="PF00583">
    <property type="entry name" value="Acetyltransf_1"/>
    <property type="match status" value="1"/>
</dbReference>
<dbReference type="Proteomes" id="UP000188169">
    <property type="component" value="Unassembled WGS sequence"/>
</dbReference>
<dbReference type="SUPFAM" id="SSF55729">
    <property type="entry name" value="Acyl-CoA N-acyltransferases (Nat)"/>
    <property type="match status" value="1"/>
</dbReference>
<name>A0A1R4EJ61_9GAMM</name>
<dbReference type="PANTHER" id="PTHR10545">
    <property type="entry name" value="DIAMINE N-ACETYLTRANSFERASE"/>
    <property type="match status" value="1"/>
</dbReference>
<evidence type="ECO:0000313" key="5">
    <source>
        <dbReference type="Proteomes" id="UP000188169"/>
    </source>
</evidence>
<dbReference type="PANTHER" id="PTHR10545:SF42">
    <property type="entry name" value="ACETYLTRANSFERASE"/>
    <property type="match status" value="1"/>
</dbReference>
<dbReference type="CDD" id="cd04301">
    <property type="entry name" value="NAT_SF"/>
    <property type="match status" value="1"/>
</dbReference>
<dbReference type="InterPro" id="IPR000182">
    <property type="entry name" value="GNAT_dom"/>
</dbReference>
<dbReference type="InterPro" id="IPR016181">
    <property type="entry name" value="Acyl_CoA_acyltransferase"/>
</dbReference>
<dbReference type="RefSeq" id="WP_077449841.1">
    <property type="nucleotide sequence ID" value="NZ_FUGD01000219.1"/>
</dbReference>
<organism evidence="4 5">
    <name type="scientific">Psychrobacter pasteurii</name>
    <dbReference type="NCBI Taxonomy" id="1945520"/>
    <lineage>
        <taxon>Bacteria</taxon>
        <taxon>Pseudomonadati</taxon>
        <taxon>Pseudomonadota</taxon>
        <taxon>Gammaproteobacteria</taxon>
        <taxon>Moraxellales</taxon>
        <taxon>Moraxellaceae</taxon>
        <taxon>Psychrobacter</taxon>
    </lineage>
</organism>
<reference evidence="5" key="1">
    <citation type="submission" date="2017-02" db="EMBL/GenBank/DDBJ databases">
        <authorList>
            <person name="Mornico D."/>
        </authorList>
    </citation>
    <scope>NUCLEOTIDE SEQUENCE [LARGE SCALE GENOMIC DNA]</scope>
</reference>
<feature type="domain" description="N-acetyltransferase" evidence="3">
    <location>
        <begin position="15"/>
        <end position="159"/>
    </location>
</feature>
<dbReference type="PROSITE" id="PS51186">
    <property type="entry name" value="GNAT"/>
    <property type="match status" value="1"/>
</dbReference>
<proteinExistence type="predicted"/>
<protein>
    <submittedName>
        <fullName evidence="4">Acetyltransferase (GNAT) family protein</fullName>
    </submittedName>
</protein>
<dbReference type="OrthoDB" id="9805924at2"/>
<dbReference type="STRING" id="1945520.A1019T_02500"/>
<evidence type="ECO:0000256" key="2">
    <source>
        <dbReference type="ARBA" id="ARBA00023315"/>
    </source>
</evidence>
<keyword evidence="1 4" id="KW-0808">Transferase</keyword>
<sequence>MLDISTINKTKPSKLGINPLVNDHYQSWLTLWQKYLSFYNTSLADSITTNTWQNLLNNNVPIYGFGAWQGDTLVGIVHVVLHPNTWDTTDCCYLEDLFVNNTVRGQGVGRALIERVYQFADSKNCNRVYWVTDKDNTTARHLYDSIANLTDVIQYRHNL</sequence>
<gene>
    <name evidence="4" type="ORF">A1019T_02500</name>
</gene>
<dbReference type="EMBL" id="FUGD01000219">
    <property type="protein sequence ID" value="SJM38503.1"/>
    <property type="molecule type" value="Genomic_DNA"/>
</dbReference>
<keyword evidence="2" id="KW-0012">Acyltransferase</keyword>
<keyword evidence="5" id="KW-1185">Reference proteome</keyword>
<dbReference type="AlphaFoldDB" id="A0A1R4EJ61"/>
<dbReference type="GO" id="GO:0008080">
    <property type="term" value="F:N-acetyltransferase activity"/>
    <property type="evidence" value="ECO:0007669"/>
    <property type="project" value="TreeGrafter"/>
</dbReference>
<evidence type="ECO:0000259" key="3">
    <source>
        <dbReference type="PROSITE" id="PS51186"/>
    </source>
</evidence>
<dbReference type="Gene3D" id="3.40.630.30">
    <property type="match status" value="1"/>
</dbReference>